<evidence type="ECO:0000259" key="8">
    <source>
        <dbReference type="PROSITE" id="PS51471"/>
    </source>
</evidence>
<dbReference type="InterPro" id="IPR005123">
    <property type="entry name" value="Oxoglu/Fe-dep_dioxygenase_dom"/>
</dbReference>
<evidence type="ECO:0000256" key="1">
    <source>
        <dbReference type="ARBA" id="ARBA00001961"/>
    </source>
</evidence>
<dbReference type="PROSITE" id="PS51471">
    <property type="entry name" value="FE2OG_OXY"/>
    <property type="match status" value="1"/>
</dbReference>
<evidence type="ECO:0000313" key="9">
    <source>
        <dbReference type="EMBL" id="CAJ1398593.1"/>
    </source>
</evidence>
<name>A0AA36J4X8_9DINO</name>
<dbReference type="GO" id="GO:0016705">
    <property type="term" value="F:oxidoreductase activity, acting on paired donors, with incorporation or reduction of molecular oxygen"/>
    <property type="evidence" value="ECO:0007669"/>
    <property type="project" value="InterPro"/>
</dbReference>
<evidence type="ECO:0000256" key="7">
    <source>
        <dbReference type="SAM" id="MobiDB-lite"/>
    </source>
</evidence>
<evidence type="ECO:0000256" key="6">
    <source>
        <dbReference type="ARBA" id="ARBA00023004"/>
    </source>
</evidence>
<reference evidence="9" key="1">
    <citation type="submission" date="2023-08" db="EMBL/GenBank/DDBJ databases">
        <authorList>
            <person name="Chen Y."/>
            <person name="Shah S."/>
            <person name="Dougan E. K."/>
            <person name="Thang M."/>
            <person name="Chan C."/>
        </authorList>
    </citation>
    <scope>NUCLEOTIDE SEQUENCE</scope>
</reference>
<keyword evidence="10" id="KW-1185">Reference proteome</keyword>
<keyword evidence="6" id="KW-0408">Iron</keyword>
<organism evidence="9 10">
    <name type="scientific">Effrenium voratum</name>
    <dbReference type="NCBI Taxonomy" id="2562239"/>
    <lineage>
        <taxon>Eukaryota</taxon>
        <taxon>Sar</taxon>
        <taxon>Alveolata</taxon>
        <taxon>Dinophyceae</taxon>
        <taxon>Suessiales</taxon>
        <taxon>Symbiodiniaceae</taxon>
        <taxon>Effrenium</taxon>
    </lineage>
</organism>
<evidence type="ECO:0000256" key="3">
    <source>
        <dbReference type="ARBA" id="ARBA00022896"/>
    </source>
</evidence>
<dbReference type="SMART" id="SM00702">
    <property type="entry name" value="P4Hc"/>
    <property type="match status" value="1"/>
</dbReference>
<accession>A0AA36J4X8</accession>
<keyword evidence="5" id="KW-0560">Oxidoreductase</keyword>
<dbReference type="Proteomes" id="UP001178507">
    <property type="component" value="Unassembled WGS sequence"/>
</dbReference>
<sequence length="358" mass="40867">MGTVTSLFARWWNTVPALEEDEEEADATKRYRPLRKHPELFQARVPATWVAPELLEIVNACKSGNAKKPEICSALRVEVKDVYSFLCFSPEFVKLFVSEIENFYASGIPARRPNSMNNYGVIVNEIGMRPMITEFQQQYIWPIAKVLFPEEASQFDSHHSFIVRYTAAEDLGLDMHTDDSDVTFNVCLGYDFTGATLTFCGYMGAPDHRQATHVYSHEEQLRVRSVCLILMLGFLVRFCAKAARAKAMLAWIAEIGRAVLHLGSRRHGADDIENGTRMNLIIWSHNSAWRRAHPSRLRREYYSKEAGPPDPVCLSYTHDRDFLAYKEKPSGRASGRNRAWCPPPGKEYENFPDSDETM</sequence>
<evidence type="ECO:0000256" key="5">
    <source>
        <dbReference type="ARBA" id="ARBA00023002"/>
    </source>
</evidence>
<dbReference type="PANTHER" id="PTHR24014:SF4">
    <property type="entry name" value="2-OXOGLUTARATE AND IRON-DEPENDENT OXYGENASE DOMAIN-CONTAINING PROTEIN 2"/>
    <property type="match status" value="1"/>
</dbReference>
<gene>
    <name evidence="9" type="ORF">EVOR1521_LOCUS22348</name>
</gene>
<evidence type="ECO:0000313" key="10">
    <source>
        <dbReference type="Proteomes" id="UP001178507"/>
    </source>
</evidence>
<dbReference type="Pfam" id="PF25238">
    <property type="entry name" value="OGFOD2-like"/>
    <property type="match status" value="1"/>
</dbReference>
<dbReference type="EMBL" id="CAUJNA010003305">
    <property type="protein sequence ID" value="CAJ1398593.1"/>
    <property type="molecule type" value="Genomic_DNA"/>
</dbReference>
<keyword evidence="4" id="KW-0223">Dioxygenase</keyword>
<dbReference type="GO" id="GO:0051213">
    <property type="term" value="F:dioxygenase activity"/>
    <property type="evidence" value="ECO:0007669"/>
    <property type="project" value="UniProtKB-KW"/>
</dbReference>
<proteinExistence type="predicted"/>
<evidence type="ECO:0000256" key="2">
    <source>
        <dbReference type="ARBA" id="ARBA00022723"/>
    </source>
</evidence>
<keyword evidence="2" id="KW-0479">Metal-binding</keyword>
<dbReference type="AlphaFoldDB" id="A0AA36J4X8"/>
<dbReference type="GO" id="GO:0031418">
    <property type="term" value="F:L-ascorbic acid binding"/>
    <property type="evidence" value="ECO:0007669"/>
    <property type="project" value="UniProtKB-KW"/>
</dbReference>
<feature type="domain" description="Fe2OG dioxygenase" evidence="8">
    <location>
        <begin position="156"/>
        <end position="286"/>
    </location>
</feature>
<protein>
    <recommendedName>
        <fullName evidence="8">Fe2OG dioxygenase domain-containing protein</fullName>
    </recommendedName>
</protein>
<dbReference type="PANTHER" id="PTHR24014">
    <property type="entry name" value="2-OXOGLUTARATE AND IRON-DEPENDENT OXYGENASE DOMAIN-CONTAINING PROTEIN 2"/>
    <property type="match status" value="1"/>
</dbReference>
<dbReference type="InterPro" id="IPR006620">
    <property type="entry name" value="Pro_4_hyd_alph"/>
</dbReference>
<keyword evidence="3" id="KW-0847">Vitamin C</keyword>
<dbReference type="GO" id="GO:0005506">
    <property type="term" value="F:iron ion binding"/>
    <property type="evidence" value="ECO:0007669"/>
    <property type="project" value="InterPro"/>
</dbReference>
<comment type="caution">
    <text evidence="9">The sequence shown here is derived from an EMBL/GenBank/DDBJ whole genome shotgun (WGS) entry which is preliminary data.</text>
</comment>
<feature type="region of interest" description="Disordered" evidence="7">
    <location>
        <begin position="327"/>
        <end position="358"/>
    </location>
</feature>
<evidence type="ECO:0000256" key="4">
    <source>
        <dbReference type="ARBA" id="ARBA00022964"/>
    </source>
</evidence>
<comment type="cofactor">
    <cofactor evidence="1">
        <name>L-ascorbate</name>
        <dbReference type="ChEBI" id="CHEBI:38290"/>
    </cofactor>
</comment>